<keyword evidence="2 5" id="KW-0378">Hydrolase</keyword>
<name>A0A5A7P097_STRAF</name>
<dbReference type="OrthoDB" id="420187at2759"/>
<feature type="region of interest" description="Disordered" evidence="3">
    <location>
        <begin position="257"/>
        <end position="289"/>
    </location>
</feature>
<dbReference type="PROSITE" id="PS00972">
    <property type="entry name" value="USP_1"/>
    <property type="match status" value="1"/>
</dbReference>
<feature type="region of interest" description="Disordered" evidence="3">
    <location>
        <begin position="315"/>
        <end position="335"/>
    </location>
</feature>
<dbReference type="InterPro" id="IPR028889">
    <property type="entry name" value="USP"/>
</dbReference>
<comment type="catalytic activity">
    <reaction evidence="2">
        <text>Thiol-dependent hydrolysis of ester, thioester, amide, peptide and isopeptide bonds formed by the C-terminal Gly of ubiquitin (a 76-residue protein attached to proteins as an intracellular targeting signal).</text>
        <dbReference type="EC" id="3.4.19.12"/>
    </reaction>
</comment>
<evidence type="ECO:0000256" key="2">
    <source>
        <dbReference type="RuleBase" id="RU366025"/>
    </source>
</evidence>
<dbReference type="Pfam" id="PF00443">
    <property type="entry name" value="UCH"/>
    <property type="match status" value="2"/>
</dbReference>
<comment type="similarity">
    <text evidence="1 2">Belongs to the peptidase C19 family.</text>
</comment>
<evidence type="ECO:0000256" key="1">
    <source>
        <dbReference type="ARBA" id="ARBA00009085"/>
    </source>
</evidence>
<keyword evidence="2" id="KW-0833">Ubl conjugation pathway</keyword>
<comment type="caution">
    <text evidence="5">The sequence shown here is derived from an EMBL/GenBank/DDBJ whole genome shotgun (WGS) entry which is preliminary data.</text>
</comment>
<feature type="compositionally biased region" description="Low complexity" evidence="3">
    <location>
        <begin position="217"/>
        <end position="231"/>
    </location>
</feature>
<dbReference type="PANTHER" id="PTHR24006">
    <property type="entry name" value="UBIQUITIN CARBOXYL-TERMINAL HYDROLASE"/>
    <property type="match status" value="1"/>
</dbReference>
<keyword evidence="2" id="KW-0645">Protease</keyword>
<dbReference type="PANTHER" id="PTHR24006:SF690">
    <property type="entry name" value="UBIQUITIN CARBOXYL-TERMINAL HYDROLASE 17"/>
    <property type="match status" value="1"/>
</dbReference>
<dbReference type="GO" id="GO:0016579">
    <property type="term" value="P:protein deubiquitination"/>
    <property type="evidence" value="ECO:0007669"/>
    <property type="project" value="InterPro"/>
</dbReference>
<feature type="compositionally biased region" description="Low complexity" evidence="3">
    <location>
        <begin position="828"/>
        <end position="844"/>
    </location>
</feature>
<gene>
    <name evidence="5" type="ORF">STAS_01825</name>
</gene>
<dbReference type="EC" id="3.4.19.12" evidence="2"/>
<dbReference type="InterPro" id="IPR038765">
    <property type="entry name" value="Papain-like_cys_pep_sf"/>
</dbReference>
<dbReference type="PROSITE" id="PS50235">
    <property type="entry name" value="USP_3"/>
    <property type="match status" value="1"/>
</dbReference>
<dbReference type="GO" id="GO:0005829">
    <property type="term" value="C:cytosol"/>
    <property type="evidence" value="ECO:0007669"/>
    <property type="project" value="TreeGrafter"/>
</dbReference>
<keyword evidence="6" id="KW-1185">Reference proteome</keyword>
<dbReference type="AlphaFoldDB" id="A0A5A7P097"/>
<feature type="region of interest" description="Disordered" evidence="3">
    <location>
        <begin position="158"/>
        <end position="185"/>
    </location>
</feature>
<proteinExistence type="inferred from homology"/>
<feature type="region of interest" description="Disordered" evidence="3">
    <location>
        <begin position="828"/>
        <end position="855"/>
    </location>
</feature>
<dbReference type="PROSITE" id="PS00973">
    <property type="entry name" value="USP_2"/>
    <property type="match status" value="1"/>
</dbReference>
<dbReference type="InterPro" id="IPR018200">
    <property type="entry name" value="USP_CS"/>
</dbReference>
<feature type="domain" description="USP" evidence="4">
    <location>
        <begin position="487"/>
        <end position="736"/>
    </location>
</feature>
<evidence type="ECO:0000313" key="6">
    <source>
        <dbReference type="Proteomes" id="UP000325081"/>
    </source>
</evidence>
<feature type="region of interest" description="Disordered" evidence="3">
    <location>
        <begin position="217"/>
        <end position="244"/>
    </location>
</feature>
<dbReference type="GO" id="GO:0004843">
    <property type="term" value="F:cysteine-type deubiquitinase activity"/>
    <property type="evidence" value="ECO:0007669"/>
    <property type="project" value="UniProtKB-UniRule"/>
</dbReference>
<accession>A0A5A7P097</accession>
<dbReference type="EMBL" id="BKCP01000891">
    <property type="protein sequence ID" value="GER26186.1"/>
    <property type="molecule type" value="Genomic_DNA"/>
</dbReference>
<dbReference type="Gene3D" id="3.90.70.10">
    <property type="entry name" value="Cysteine proteinases"/>
    <property type="match status" value="2"/>
</dbReference>
<evidence type="ECO:0000256" key="3">
    <source>
        <dbReference type="SAM" id="MobiDB-lite"/>
    </source>
</evidence>
<dbReference type="Proteomes" id="UP000325081">
    <property type="component" value="Unassembled WGS sequence"/>
</dbReference>
<feature type="region of interest" description="Disordered" evidence="3">
    <location>
        <begin position="744"/>
        <end position="807"/>
    </location>
</feature>
<evidence type="ECO:0000259" key="4">
    <source>
        <dbReference type="PROSITE" id="PS50235"/>
    </source>
</evidence>
<dbReference type="InterPro" id="IPR050164">
    <property type="entry name" value="Peptidase_C19"/>
</dbReference>
<sequence>MLVIVGILLIFGLVVRYKWKNGAAKKEEILRLVAVASEEEERIARLQAFEEYSSPPQPQPQLEKQHYCAVCRSPTTTRCSQCKAVRYWLPFNGLIRNLSAQRYDDHSLETKSFRVDYDPSMVSLTADNCLGSSSLHVKLISSGKCQIIHWRQGHKDECRQASSPGAGYKSGYDVETASENQSATHLQNEMKICSDAGQEFNDSRSSSSSTSCFCSSTERSESSSDASTSEAVEFGTPTQPDKALPVAFRSHKSKTISRSCDADVPTPSPSVYSVNHPPGGSKIEKTKADDSLRSTSIRNKRKGDSVAVLEEFGQGGSELRTARSSSAARTSSTEKCKNLAPMPADKVTRIARSPGNRGMPNVESNSECSKSLKMLPSDEYWRNESQVSCSNEMKSTPTFVSTGNCQKLPSKTDNRHIISSETEGVRNMPQETSKSLKTSVQKLVQHFKAPKQNMVTDLGGTYKHKIIFPVKLFMQLYSCDDVELHPYGLVNCGNSCYANAVLQCLTFTRPIASYLLHGLHSKTCKNVVHKMESTCLEDAGVSGSSSEDSSLMDLTFGGYLRSKIKCMKCSGRSERFDRMMDLTVEIDGNIWTLEDALTQFTKSETLGGDDKYKCSRCKSYEKAKKKLTVLEAPNVLTIVLKRFRSGNLEKLNKFVKFPKVLNLYPYMSGMNDKYPVYELYAVVVHLGMNAAYSGHYVSYIRDFKGDWFKFDDSLVSHVDLETVLSVEAYILFYARHSPRVPSLVRSSSLHSDAKTKRNTEATSSSNNISKKKNSKAKQNFSGRHVDPTSPRQLSGKQPHWMSPNDFTGEHEVDPYGWGFHKNNPLADSSSSDSSSIFSTSDAGSYSTDGTKDSSADDISGYFFGSGWYNPQKLHLSP</sequence>
<evidence type="ECO:0000313" key="5">
    <source>
        <dbReference type="EMBL" id="GER26186.1"/>
    </source>
</evidence>
<dbReference type="GO" id="GO:0005634">
    <property type="term" value="C:nucleus"/>
    <property type="evidence" value="ECO:0007669"/>
    <property type="project" value="TreeGrafter"/>
</dbReference>
<dbReference type="SUPFAM" id="SSF54001">
    <property type="entry name" value="Cysteine proteinases"/>
    <property type="match status" value="1"/>
</dbReference>
<dbReference type="InterPro" id="IPR001394">
    <property type="entry name" value="Peptidase_C19_UCH"/>
</dbReference>
<reference evidence="6" key="1">
    <citation type="journal article" date="2019" name="Curr. Biol.">
        <title>Genome Sequence of Striga asiatica Provides Insight into the Evolution of Plant Parasitism.</title>
        <authorList>
            <person name="Yoshida S."/>
            <person name="Kim S."/>
            <person name="Wafula E.K."/>
            <person name="Tanskanen J."/>
            <person name="Kim Y.M."/>
            <person name="Honaas L."/>
            <person name="Yang Z."/>
            <person name="Spallek T."/>
            <person name="Conn C.E."/>
            <person name="Ichihashi Y."/>
            <person name="Cheong K."/>
            <person name="Cui S."/>
            <person name="Der J.P."/>
            <person name="Gundlach H."/>
            <person name="Jiao Y."/>
            <person name="Hori C."/>
            <person name="Ishida J.K."/>
            <person name="Kasahara H."/>
            <person name="Kiba T."/>
            <person name="Kim M.S."/>
            <person name="Koo N."/>
            <person name="Laohavisit A."/>
            <person name="Lee Y.H."/>
            <person name="Lumba S."/>
            <person name="McCourt P."/>
            <person name="Mortimer J.C."/>
            <person name="Mutuku J.M."/>
            <person name="Nomura T."/>
            <person name="Sasaki-Sekimoto Y."/>
            <person name="Seto Y."/>
            <person name="Wang Y."/>
            <person name="Wakatake T."/>
            <person name="Sakakibara H."/>
            <person name="Demura T."/>
            <person name="Yamaguchi S."/>
            <person name="Yoneyama K."/>
            <person name="Manabe R.I."/>
            <person name="Nelson D.C."/>
            <person name="Schulman A.H."/>
            <person name="Timko M.P."/>
            <person name="dePamphilis C.W."/>
            <person name="Choi D."/>
            <person name="Shirasu K."/>
        </authorList>
    </citation>
    <scope>NUCLEOTIDE SEQUENCE [LARGE SCALE GENOMIC DNA]</scope>
    <source>
        <strain evidence="6">cv. UVA1</strain>
    </source>
</reference>
<protein>
    <recommendedName>
        <fullName evidence="2">Ubiquitin carboxyl-terminal hydrolase</fullName>
        <ecNumber evidence="2">3.4.19.12</ecNumber>
    </recommendedName>
</protein>
<keyword evidence="2" id="KW-0788">Thiol protease</keyword>
<feature type="compositionally biased region" description="Low complexity" evidence="3">
    <location>
        <begin position="322"/>
        <end position="331"/>
    </location>
</feature>
<organism evidence="5 6">
    <name type="scientific">Striga asiatica</name>
    <name type="common">Asiatic witchweed</name>
    <name type="synonym">Buchnera asiatica</name>
    <dbReference type="NCBI Taxonomy" id="4170"/>
    <lineage>
        <taxon>Eukaryota</taxon>
        <taxon>Viridiplantae</taxon>
        <taxon>Streptophyta</taxon>
        <taxon>Embryophyta</taxon>
        <taxon>Tracheophyta</taxon>
        <taxon>Spermatophyta</taxon>
        <taxon>Magnoliopsida</taxon>
        <taxon>eudicotyledons</taxon>
        <taxon>Gunneridae</taxon>
        <taxon>Pentapetalae</taxon>
        <taxon>asterids</taxon>
        <taxon>lamiids</taxon>
        <taxon>Lamiales</taxon>
        <taxon>Orobanchaceae</taxon>
        <taxon>Buchnereae</taxon>
        <taxon>Striga</taxon>
    </lineage>
</organism>
<dbReference type="GO" id="GO:0006508">
    <property type="term" value="P:proteolysis"/>
    <property type="evidence" value="ECO:0007669"/>
    <property type="project" value="UniProtKB-KW"/>
</dbReference>
<comment type="function">
    <text evidence="2">Recognizes and hydrolyzes the peptide bond at the C-terminal Gly of ubiquitin. Involved in the processing of poly-ubiquitin precursors as well as that of ubiquitinated proteins.</text>
</comment>